<proteinExistence type="predicted"/>
<feature type="compositionally biased region" description="Basic and acidic residues" evidence="1">
    <location>
        <begin position="38"/>
        <end position="58"/>
    </location>
</feature>
<name>A0A5D2RP53_GOSTO</name>
<feature type="compositionally biased region" description="Polar residues" evidence="1">
    <location>
        <begin position="1"/>
        <end position="20"/>
    </location>
</feature>
<evidence type="ECO:0000313" key="2">
    <source>
        <dbReference type="EMBL" id="TYI42182.1"/>
    </source>
</evidence>
<feature type="region of interest" description="Disordered" evidence="1">
    <location>
        <begin position="1"/>
        <end position="58"/>
    </location>
</feature>
<sequence length="79" mass="8863">MSIPISNWTNEPSKPSQTKSGFGLDQRMGRGKTVFGGKETERKSDPKERKRRHGLGEGRKESWGLVMSLCGRCLKKSIL</sequence>
<reference evidence="2 3" key="1">
    <citation type="submission" date="2019-07" db="EMBL/GenBank/DDBJ databases">
        <title>WGS assembly of Gossypium tomentosum.</title>
        <authorList>
            <person name="Chen Z.J."/>
            <person name="Sreedasyam A."/>
            <person name="Ando A."/>
            <person name="Song Q."/>
            <person name="De L."/>
            <person name="Hulse-Kemp A."/>
            <person name="Ding M."/>
            <person name="Ye W."/>
            <person name="Kirkbride R."/>
            <person name="Jenkins J."/>
            <person name="Plott C."/>
            <person name="Lovell J."/>
            <person name="Lin Y.-M."/>
            <person name="Vaughn R."/>
            <person name="Liu B."/>
            <person name="Li W."/>
            <person name="Simpson S."/>
            <person name="Scheffler B."/>
            <person name="Saski C."/>
            <person name="Grover C."/>
            <person name="Hu G."/>
            <person name="Conover J."/>
            <person name="Carlson J."/>
            <person name="Shu S."/>
            <person name="Boston L."/>
            <person name="Williams M."/>
            <person name="Peterson D."/>
            <person name="Mcgee K."/>
            <person name="Jones D."/>
            <person name="Wendel J."/>
            <person name="Stelly D."/>
            <person name="Grimwood J."/>
            <person name="Schmutz J."/>
        </authorList>
    </citation>
    <scope>NUCLEOTIDE SEQUENCE [LARGE SCALE GENOMIC DNA]</scope>
    <source>
        <strain evidence="2">7179.01</strain>
    </source>
</reference>
<protein>
    <submittedName>
        <fullName evidence="2">Uncharacterized protein</fullName>
    </submittedName>
</protein>
<gene>
    <name evidence="2" type="ORF">ES332_A01G079700v1</name>
</gene>
<evidence type="ECO:0000313" key="3">
    <source>
        <dbReference type="Proteomes" id="UP000322667"/>
    </source>
</evidence>
<organism evidence="2 3">
    <name type="scientific">Gossypium tomentosum</name>
    <name type="common">Hawaiian cotton</name>
    <name type="synonym">Gossypium sandvicense</name>
    <dbReference type="NCBI Taxonomy" id="34277"/>
    <lineage>
        <taxon>Eukaryota</taxon>
        <taxon>Viridiplantae</taxon>
        <taxon>Streptophyta</taxon>
        <taxon>Embryophyta</taxon>
        <taxon>Tracheophyta</taxon>
        <taxon>Spermatophyta</taxon>
        <taxon>Magnoliopsida</taxon>
        <taxon>eudicotyledons</taxon>
        <taxon>Gunneridae</taxon>
        <taxon>Pentapetalae</taxon>
        <taxon>rosids</taxon>
        <taxon>malvids</taxon>
        <taxon>Malvales</taxon>
        <taxon>Malvaceae</taxon>
        <taxon>Malvoideae</taxon>
        <taxon>Gossypium</taxon>
    </lineage>
</organism>
<keyword evidence="3" id="KW-1185">Reference proteome</keyword>
<accession>A0A5D2RP53</accession>
<dbReference type="EMBL" id="CM017610">
    <property type="protein sequence ID" value="TYI42182.1"/>
    <property type="molecule type" value="Genomic_DNA"/>
</dbReference>
<dbReference type="Proteomes" id="UP000322667">
    <property type="component" value="Chromosome A01"/>
</dbReference>
<evidence type="ECO:0000256" key="1">
    <source>
        <dbReference type="SAM" id="MobiDB-lite"/>
    </source>
</evidence>
<dbReference type="AlphaFoldDB" id="A0A5D2RP53"/>